<reference evidence="2" key="1">
    <citation type="submission" date="2020-01" db="EMBL/GenBank/DDBJ databases">
        <title>Sphingomonas sp. strain CSW-10.</title>
        <authorList>
            <person name="Chen W.-M."/>
        </authorList>
    </citation>
    <scope>NUCLEOTIDE SEQUENCE [LARGE SCALE GENOMIC DNA]</scope>
    <source>
        <strain evidence="2">FSY-8</strain>
    </source>
</reference>
<dbReference type="SUPFAM" id="SSF56954">
    <property type="entry name" value="Outer membrane efflux proteins (OEP)"/>
    <property type="match status" value="1"/>
</dbReference>
<name>A0ABW9XFX8_9SPHN</name>
<dbReference type="EMBL" id="JAAAPO010000005">
    <property type="protein sequence ID" value="NBC37399.1"/>
    <property type="molecule type" value="Genomic_DNA"/>
</dbReference>
<accession>A0ABW9XFX8</accession>
<sequence>MGAALIACGASVAGAQTLPPDAAVQAALDAHPAVQGAEARVDSARADQRALNAGPHEFTFTGSYARRTIDREGQFNEYDATLSRAFRLPGKARLDAQAGALGVEAARNNAEDARHQAARLLNDLWWEWIGASAQAAVDAQSVANYQRTLDALKRRVSLRDTAQMEADQAAAALADAQVVAAQSRGQAALARVRLAAQFPALPLPDSAPVAPEPVLADATLLTMRDQVLERSHEIAAAQAEAGRSAALAERARQDRIADPSVGLRLFSERGGAERGAGVTFSIPLGGGARRAAADRGAAQASVAQAELALVRQSLREMAEGDVARARSAYAAWVSARAALEAQMAALAKLRRGLSLNAVDLADVLQGERLTHAAFRTEADTRAQAHRAINCLRIDSHNLWIAD</sequence>
<dbReference type="Proteomes" id="UP000753724">
    <property type="component" value="Unassembled WGS sequence"/>
</dbReference>
<evidence type="ECO:0000313" key="1">
    <source>
        <dbReference type="EMBL" id="NBC37399.1"/>
    </source>
</evidence>
<organism evidence="1 2">
    <name type="scientific">Novosphingobium ovatum</name>
    <dbReference type="NCBI Taxonomy" id="1908523"/>
    <lineage>
        <taxon>Bacteria</taxon>
        <taxon>Pseudomonadati</taxon>
        <taxon>Pseudomonadota</taxon>
        <taxon>Alphaproteobacteria</taxon>
        <taxon>Sphingomonadales</taxon>
        <taxon>Sphingomonadaceae</taxon>
        <taxon>Novosphingobium</taxon>
    </lineage>
</organism>
<proteinExistence type="predicted"/>
<dbReference type="Gene3D" id="1.20.1600.10">
    <property type="entry name" value="Outer membrane efflux proteins (OEP)"/>
    <property type="match status" value="1"/>
</dbReference>
<evidence type="ECO:0000313" key="2">
    <source>
        <dbReference type="Proteomes" id="UP000753724"/>
    </source>
</evidence>
<keyword evidence="2" id="KW-1185">Reference proteome</keyword>
<gene>
    <name evidence="1" type="ORF">GTZ99_12640</name>
</gene>
<comment type="caution">
    <text evidence="1">The sequence shown here is derived from an EMBL/GenBank/DDBJ whole genome shotgun (WGS) entry which is preliminary data.</text>
</comment>
<protein>
    <submittedName>
        <fullName evidence="1">TolC family protein</fullName>
    </submittedName>
</protein>